<evidence type="ECO:0000313" key="3">
    <source>
        <dbReference type="Proteomes" id="UP000059188"/>
    </source>
</evidence>
<sequence>MVIFMVRYLWNTCIGPVVIYSLIPVVTYPWHVRIHVSHHNCITVTAFIQTGQLITIAIFTRAVFARSN</sequence>
<dbReference type="Proteomes" id="UP000059188">
    <property type="component" value="Unassembled WGS sequence"/>
</dbReference>
<evidence type="ECO:0000313" key="2">
    <source>
        <dbReference type="EMBL" id="CEL58156.1"/>
    </source>
</evidence>
<keyword evidence="3" id="KW-1185">Reference proteome</keyword>
<protein>
    <submittedName>
        <fullName evidence="2">Uncharacterized protein</fullName>
    </submittedName>
</protein>
<organism evidence="2 3">
    <name type="scientific">Thanatephorus cucumeris (strain AG1-IB / isolate 7/3/14)</name>
    <name type="common">Lettuce bottom rot fungus</name>
    <name type="synonym">Rhizoctonia solani</name>
    <dbReference type="NCBI Taxonomy" id="1108050"/>
    <lineage>
        <taxon>Eukaryota</taxon>
        <taxon>Fungi</taxon>
        <taxon>Dikarya</taxon>
        <taxon>Basidiomycota</taxon>
        <taxon>Agaricomycotina</taxon>
        <taxon>Agaricomycetes</taxon>
        <taxon>Cantharellales</taxon>
        <taxon>Ceratobasidiaceae</taxon>
        <taxon>Rhizoctonia</taxon>
        <taxon>Rhizoctonia solani AG-1</taxon>
    </lineage>
</organism>
<accession>A0A0B7FJK9</accession>
<keyword evidence="1" id="KW-1133">Transmembrane helix</keyword>
<keyword evidence="1" id="KW-0812">Transmembrane</keyword>
<reference evidence="2 3" key="1">
    <citation type="submission" date="2014-11" db="EMBL/GenBank/DDBJ databases">
        <authorList>
            <person name="Wibberg Daniel"/>
        </authorList>
    </citation>
    <scope>NUCLEOTIDE SEQUENCE [LARGE SCALE GENOMIC DNA]</scope>
    <source>
        <strain evidence="2">Rhizoctonia solani AG1-IB 7/3/14</strain>
    </source>
</reference>
<dbReference type="AlphaFoldDB" id="A0A0B7FJK9"/>
<dbReference type="EMBL" id="LN679102">
    <property type="protein sequence ID" value="CEL58156.1"/>
    <property type="molecule type" value="Genomic_DNA"/>
</dbReference>
<keyword evidence="1" id="KW-0472">Membrane</keyword>
<gene>
    <name evidence="2" type="ORF">RSOLAG1IB_02901</name>
</gene>
<evidence type="ECO:0000256" key="1">
    <source>
        <dbReference type="SAM" id="Phobius"/>
    </source>
</evidence>
<name>A0A0B7FJK9_THACB</name>
<feature type="transmembrane region" description="Helical" evidence="1">
    <location>
        <begin position="9"/>
        <end position="30"/>
    </location>
</feature>
<feature type="transmembrane region" description="Helical" evidence="1">
    <location>
        <begin position="42"/>
        <end position="64"/>
    </location>
</feature>
<proteinExistence type="predicted"/>